<evidence type="ECO:0000256" key="3">
    <source>
        <dbReference type="ARBA" id="ARBA00023002"/>
    </source>
</evidence>
<dbReference type="GO" id="GO:0016491">
    <property type="term" value="F:oxidoreductase activity"/>
    <property type="evidence" value="ECO:0007669"/>
    <property type="project" value="UniProtKB-KW"/>
</dbReference>
<dbReference type="InterPro" id="IPR011251">
    <property type="entry name" value="Luciferase-like_dom"/>
</dbReference>
<evidence type="ECO:0000256" key="4">
    <source>
        <dbReference type="ARBA" id="ARBA00023033"/>
    </source>
</evidence>
<proteinExistence type="predicted"/>
<dbReference type="EMBL" id="JBEPFB010000031">
    <property type="protein sequence ID" value="MER7379281.1"/>
    <property type="molecule type" value="Genomic_DNA"/>
</dbReference>
<keyword evidence="4" id="KW-0503">Monooxygenase</keyword>
<sequence length="378" mass="41560">MSGITPADSLRTKAHPVHSDRVLRLGTFSTNLSSGCAMSNVDGALDASWESTSRLARMAEEMSFEAIVPVGRWRGFGGPTNFNGSGFEAYTWAAGIGAQTSYSGVFATSHVPTIHPLLAAKQAATIDHITGGRFALNIVNGWHQPEIEMFGAPQLEHDARYATAAEWVEIMIRLWASEEPFTYEGKYFQVKDASLSPLPIQRPRPVLMNAGQSKAGREFATKYCDVVFITTGGDDDLAALKDQVAAVKKYARDEHQREVQVWANAYVVQGDTEEDANDFYRHYVDDLGDWEAVDNVLGSLGINSQSLPMEKLLAMKRHWIAGWGGIPVIGTPEMITDKLGNLARAGLDGVLLSWARYVEDMERFRSEAYPLLAEAGLR</sequence>
<dbReference type="InterPro" id="IPR036661">
    <property type="entry name" value="Luciferase-like_sf"/>
</dbReference>
<dbReference type="EC" id="1.-.-.-" evidence="6"/>
<dbReference type="CDD" id="cd01094">
    <property type="entry name" value="Alkanesulfonate_monoxygenase"/>
    <property type="match status" value="1"/>
</dbReference>
<name>A0ABV1Y648_9ACTN</name>
<reference evidence="6 7" key="1">
    <citation type="submission" date="2024-06" db="EMBL/GenBank/DDBJ databases">
        <title>The Natural Products Discovery Center: Release of the First 8490 Sequenced Strains for Exploring Actinobacteria Biosynthetic Diversity.</title>
        <authorList>
            <person name="Kalkreuter E."/>
            <person name="Kautsar S.A."/>
            <person name="Yang D."/>
            <person name="Bader C.D."/>
            <person name="Teijaro C.N."/>
            <person name="Fluegel L."/>
            <person name="Davis C.M."/>
            <person name="Simpson J.R."/>
            <person name="Lauterbach L."/>
            <person name="Steele A.D."/>
            <person name="Gui C."/>
            <person name="Meng S."/>
            <person name="Li G."/>
            <person name="Viehrig K."/>
            <person name="Ye F."/>
            <person name="Su P."/>
            <person name="Kiefer A.F."/>
            <person name="Nichols A."/>
            <person name="Cepeda A.J."/>
            <person name="Yan W."/>
            <person name="Fan B."/>
            <person name="Jiang Y."/>
            <person name="Adhikari A."/>
            <person name="Zheng C.-J."/>
            <person name="Schuster L."/>
            <person name="Cowan T.M."/>
            <person name="Smanski M.J."/>
            <person name="Chevrette M.G."/>
            <person name="De Carvalho L.P.S."/>
            <person name="Shen B."/>
        </authorList>
    </citation>
    <scope>NUCLEOTIDE SEQUENCE [LARGE SCALE GENOMIC DNA]</scope>
    <source>
        <strain evidence="6 7">NPDC000155</strain>
    </source>
</reference>
<dbReference type="PANTHER" id="PTHR42847">
    <property type="entry name" value="ALKANESULFONATE MONOOXYGENASE"/>
    <property type="match status" value="1"/>
</dbReference>
<comment type="caution">
    <text evidence="6">The sequence shown here is derived from an EMBL/GenBank/DDBJ whole genome shotgun (WGS) entry which is preliminary data.</text>
</comment>
<dbReference type="Proteomes" id="UP001486207">
    <property type="component" value="Unassembled WGS sequence"/>
</dbReference>
<protein>
    <submittedName>
        <fullName evidence="6">LLM class flavin-dependent oxidoreductase</fullName>
        <ecNumber evidence="6">1.-.-.-</ecNumber>
    </submittedName>
</protein>
<dbReference type="SUPFAM" id="SSF51679">
    <property type="entry name" value="Bacterial luciferase-like"/>
    <property type="match status" value="1"/>
</dbReference>
<organism evidence="6 7">
    <name type="scientific">Streptomyces lanatus</name>
    <dbReference type="NCBI Taxonomy" id="66900"/>
    <lineage>
        <taxon>Bacteria</taxon>
        <taxon>Bacillati</taxon>
        <taxon>Actinomycetota</taxon>
        <taxon>Actinomycetes</taxon>
        <taxon>Kitasatosporales</taxon>
        <taxon>Streptomycetaceae</taxon>
        <taxon>Streptomyces</taxon>
    </lineage>
</organism>
<evidence type="ECO:0000259" key="5">
    <source>
        <dbReference type="Pfam" id="PF00296"/>
    </source>
</evidence>
<evidence type="ECO:0000313" key="6">
    <source>
        <dbReference type="EMBL" id="MER7379281.1"/>
    </source>
</evidence>
<dbReference type="PANTHER" id="PTHR42847:SF4">
    <property type="entry name" value="ALKANESULFONATE MONOOXYGENASE-RELATED"/>
    <property type="match status" value="1"/>
</dbReference>
<dbReference type="Pfam" id="PF00296">
    <property type="entry name" value="Bac_luciferase"/>
    <property type="match status" value="1"/>
</dbReference>
<dbReference type="RefSeq" id="WP_190075855.1">
    <property type="nucleotide sequence ID" value="NZ_BNBM01000029.1"/>
</dbReference>
<keyword evidence="1" id="KW-0285">Flavoprotein</keyword>
<dbReference type="Gene3D" id="3.20.20.30">
    <property type="entry name" value="Luciferase-like domain"/>
    <property type="match status" value="1"/>
</dbReference>
<keyword evidence="7" id="KW-1185">Reference proteome</keyword>
<evidence type="ECO:0000313" key="7">
    <source>
        <dbReference type="Proteomes" id="UP001486207"/>
    </source>
</evidence>
<feature type="domain" description="Luciferase-like" evidence="5">
    <location>
        <begin position="44"/>
        <end position="348"/>
    </location>
</feature>
<keyword evidence="3 6" id="KW-0560">Oxidoreductase</keyword>
<evidence type="ECO:0000256" key="2">
    <source>
        <dbReference type="ARBA" id="ARBA00022643"/>
    </source>
</evidence>
<dbReference type="InterPro" id="IPR050172">
    <property type="entry name" value="SsuD_RutA_monooxygenase"/>
</dbReference>
<gene>
    <name evidence="6" type="ORF">ABT384_42525</name>
</gene>
<evidence type="ECO:0000256" key="1">
    <source>
        <dbReference type="ARBA" id="ARBA00022630"/>
    </source>
</evidence>
<accession>A0ABV1Y648</accession>
<keyword evidence="2" id="KW-0288">FMN</keyword>